<gene>
    <name evidence="3" type="ORF">VIBNI_A0959</name>
</gene>
<dbReference type="Proteomes" id="UP000016895">
    <property type="component" value="Chromosome 1"/>
</dbReference>
<dbReference type="STRING" id="28173.VIBNI_A0959"/>
<evidence type="ECO:0000256" key="2">
    <source>
        <dbReference type="ARBA" id="ARBA00023002"/>
    </source>
</evidence>
<dbReference type="KEGG" id="vni:VIBNI_A0959"/>
<organism evidence="3 4">
    <name type="scientific">Vibrio nigripulchritudo</name>
    <dbReference type="NCBI Taxonomy" id="28173"/>
    <lineage>
        <taxon>Bacteria</taxon>
        <taxon>Pseudomonadati</taxon>
        <taxon>Pseudomonadota</taxon>
        <taxon>Gammaproteobacteria</taxon>
        <taxon>Vibrionales</taxon>
        <taxon>Vibrionaceae</taxon>
        <taxon>Vibrio</taxon>
    </lineage>
</organism>
<dbReference type="GO" id="GO:0004316">
    <property type="term" value="F:3-oxoacyl-[acyl-carrier-protein] reductase (NADPH) activity"/>
    <property type="evidence" value="ECO:0007669"/>
    <property type="project" value="UniProtKB-EC"/>
</dbReference>
<keyword evidence="2 3" id="KW-0560">Oxidoreductase</keyword>
<accession>U4JW55</accession>
<sequence>MRLKHKIAVITGAGSGFGEGIARLFATEGAKVAIVDLNAEAAQRVADEIGEQAIAITADVSNGKDMDNVVKTTCKHWGGIDILVNNAGFTYANQPMLEVTEETFDRVFSVNVKSIYLAAKAVVPVMRQKCDGVILNIASTAGVRPRPGLTWYNGSKGAVITLTKSMAVELAEENIRVSALNPVAGETGMLHLFMGEDTIEKREQFCSSIPLGRLSTPQDIANAALFLCSDEASFLTGVCLNVDGGRCV</sequence>
<dbReference type="InterPro" id="IPR036291">
    <property type="entry name" value="NAD(P)-bd_dom_sf"/>
</dbReference>
<name>U4JW55_9VIBR</name>
<dbReference type="PANTHER" id="PTHR43639:SF1">
    <property type="entry name" value="SHORT-CHAIN DEHYDROGENASE_REDUCTASE FAMILY PROTEIN"/>
    <property type="match status" value="1"/>
</dbReference>
<dbReference type="PRINTS" id="PR00080">
    <property type="entry name" value="SDRFAMILY"/>
</dbReference>
<evidence type="ECO:0000313" key="4">
    <source>
        <dbReference type="Proteomes" id="UP000016895"/>
    </source>
</evidence>
<dbReference type="PRINTS" id="PR00081">
    <property type="entry name" value="GDHRDH"/>
</dbReference>
<dbReference type="AlphaFoldDB" id="U4JW55"/>
<dbReference type="Gene3D" id="3.40.50.720">
    <property type="entry name" value="NAD(P)-binding Rossmann-like Domain"/>
    <property type="match status" value="1"/>
</dbReference>
<evidence type="ECO:0000313" key="3">
    <source>
        <dbReference type="EMBL" id="CCO57115.1"/>
    </source>
</evidence>
<dbReference type="FunFam" id="3.40.50.720:FF:000084">
    <property type="entry name" value="Short-chain dehydrogenase reductase"/>
    <property type="match status" value="1"/>
</dbReference>
<reference evidence="3 4" key="1">
    <citation type="journal article" date="2013" name="ISME J.">
        <title>Comparative genomics of pathogenic lineages of Vibrio nigripulchritudo identifies virulence-associated traits.</title>
        <authorList>
            <person name="Goudenege D."/>
            <person name="Labreuche Y."/>
            <person name="Krin E."/>
            <person name="Ansquer D."/>
            <person name="Mangenot S."/>
            <person name="Calteau A."/>
            <person name="Medigue C."/>
            <person name="Mazel D."/>
            <person name="Polz M.F."/>
            <person name="Le Roux F."/>
        </authorList>
    </citation>
    <scope>NUCLEOTIDE SEQUENCE [LARGE SCALE GENOMIC DNA]</scope>
    <source>
        <strain evidence="4">SnF1</strain>
    </source>
</reference>
<evidence type="ECO:0000256" key="1">
    <source>
        <dbReference type="ARBA" id="ARBA00006484"/>
    </source>
</evidence>
<dbReference type="PATRIC" id="fig|1260221.3.peg.920"/>
<dbReference type="RefSeq" id="WP_022550122.1">
    <property type="nucleotide sequence ID" value="NC_022528.1"/>
</dbReference>
<comment type="similarity">
    <text evidence="1">Belongs to the short-chain dehydrogenases/reductases (SDR) family.</text>
</comment>
<dbReference type="InterPro" id="IPR002347">
    <property type="entry name" value="SDR_fam"/>
</dbReference>
<dbReference type="Pfam" id="PF13561">
    <property type="entry name" value="adh_short_C2"/>
    <property type="match status" value="1"/>
</dbReference>
<dbReference type="CDD" id="cd05345">
    <property type="entry name" value="BKR_3_SDR_c"/>
    <property type="match status" value="1"/>
</dbReference>
<dbReference type="PANTHER" id="PTHR43639">
    <property type="entry name" value="OXIDOREDUCTASE, SHORT-CHAIN DEHYDROGENASE/REDUCTASE FAMILY (AFU_ORTHOLOGUE AFUA_5G02870)"/>
    <property type="match status" value="1"/>
</dbReference>
<dbReference type="PROSITE" id="PS00061">
    <property type="entry name" value="ADH_SHORT"/>
    <property type="match status" value="1"/>
</dbReference>
<protein>
    <submittedName>
        <fullName evidence="3">Putative 3-oxoacyl-[acyl-carrier-protein] reductase (3-ketoacyl-acyl carrier protein reductase)</fullName>
        <ecNumber evidence="3">1.1.1.100</ecNumber>
    </submittedName>
</protein>
<dbReference type="SUPFAM" id="SSF51735">
    <property type="entry name" value="NAD(P)-binding Rossmann-fold domains"/>
    <property type="match status" value="1"/>
</dbReference>
<dbReference type="NCBIfam" id="NF005559">
    <property type="entry name" value="PRK07231.1"/>
    <property type="match status" value="1"/>
</dbReference>
<keyword evidence="4" id="KW-1185">Reference proteome</keyword>
<dbReference type="EC" id="1.1.1.100" evidence="3"/>
<proteinExistence type="inferred from homology"/>
<dbReference type="EMBL" id="FO203526">
    <property type="protein sequence ID" value="CCO57115.1"/>
    <property type="molecule type" value="Genomic_DNA"/>
</dbReference>
<dbReference type="InterPro" id="IPR020904">
    <property type="entry name" value="Sc_DH/Rdtase_CS"/>
</dbReference>
<dbReference type="OrthoDB" id="9806974at2"/>